<dbReference type="RefSeq" id="WP_134257999.1">
    <property type="nucleotide sequence ID" value="NZ_SNSG01000079.1"/>
</dbReference>
<feature type="transmembrane region" description="Helical" evidence="2">
    <location>
        <begin position="100"/>
        <end position="119"/>
    </location>
</feature>
<sequence>MESIKSKGRQVFSGHGAELPPVYAKADARHQLGFVPSLFTCIPAALQAGFLLLAIVAGYGLLNNYKPSMSSPATQVQHGRVHKQPTREKPASNPTNIPTWWMFTAAGGFVLLRFGWGILATRSRSITIEPARLTFRRGVLNREVRSLEMTRVKNVSSYQRWWQRPFGIGTVIVESTDQGNRLFVMDGMTEPHELRERILRAGVASRQFYGTTETWVSAF</sequence>
<evidence type="ECO:0000313" key="5">
    <source>
        <dbReference type="Proteomes" id="UP000298234"/>
    </source>
</evidence>
<organism evidence="4 5">
    <name type="scientific">Burkholderia cepacia</name>
    <name type="common">Pseudomonas cepacia</name>
    <dbReference type="NCBI Taxonomy" id="292"/>
    <lineage>
        <taxon>Bacteria</taxon>
        <taxon>Pseudomonadati</taxon>
        <taxon>Pseudomonadota</taxon>
        <taxon>Betaproteobacteria</taxon>
        <taxon>Burkholderiales</taxon>
        <taxon>Burkholderiaceae</taxon>
        <taxon>Burkholderia</taxon>
        <taxon>Burkholderia cepacia complex</taxon>
    </lineage>
</organism>
<feature type="region of interest" description="Disordered" evidence="1">
    <location>
        <begin position="72"/>
        <end position="93"/>
    </location>
</feature>
<dbReference type="PANTHER" id="PTHR37938:SF1">
    <property type="entry name" value="BLL0215 PROTEIN"/>
    <property type="match status" value="1"/>
</dbReference>
<dbReference type="Pfam" id="PF03703">
    <property type="entry name" value="bPH_2"/>
    <property type="match status" value="1"/>
</dbReference>
<dbReference type="InterPro" id="IPR005182">
    <property type="entry name" value="YdbS-like_PH"/>
</dbReference>
<feature type="transmembrane region" description="Helical" evidence="2">
    <location>
        <begin position="38"/>
        <end position="62"/>
    </location>
</feature>
<evidence type="ECO:0000256" key="2">
    <source>
        <dbReference type="SAM" id="Phobius"/>
    </source>
</evidence>
<accession>A0AAX2R951</accession>
<gene>
    <name evidence="4" type="ORF">E3D37_45195</name>
</gene>
<name>A0AAX2R951_BURCE</name>
<reference evidence="4 5" key="1">
    <citation type="submission" date="2019-03" db="EMBL/GenBank/DDBJ databases">
        <title>Burkholderia cepacia outbreak.</title>
        <authorList>
            <person name="Farzana R."/>
            <person name="Walsh T.R."/>
        </authorList>
    </citation>
    <scope>NUCLEOTIDE SEQUENCE [LARGE SCALE GENOMIC DNA]</scope>
    <source>
        <strain evidence="5">d13</strain>
    </source>
</reference>
<keyword evidence="2" id="KW-0472">Membrane</keyword>
<evidence type="ECO:0000313" key="4">
    <source>
        <dbReference type="EMBL" id="TEU31300.1"/>
    </source>
</evidence>
<dbReference type="EMBL" id="SNSQ01000127">
    <property type="protein sequence ID" value="TEU31300.1"/>
    <property type="molecule type" value="Genomic_DNA"/>
</dbReference>
<proteinExistence type="predicted"/>
<keyword evidence="2" id="KW-1133">Transmembrane helix</keyword>
<dbReference type="Proteomes" id="UP000298234">
    <property type="component" value="Unassembled WGS sequence"/>
</dbReference>
<evidence type="ECO:0000256" key="1">
    <source>
        <dbReference type="SAM" id="MobiDB-lite"/>
    </source>
</evidence>
<protein>
    <submittedName>
        <fullName evidence="4">PH domain-containing protein</fullName>
    </submittedName>
</protein>
<dbReference type="PANTHER" id="PTHR37938">
    <property type="entry name" value="BLL0215 PROTEIN"/>
    <property type="match status" value="1"/>
</dbReference>
<evidence type="ECO:0000259" key="3">
    <source>
        <dbReference type="Pfam" id="PF03703"/>
    </source>
</evidence>
<dbReference type="AlphaFoldDB" id="A0AAX2R951"/>
<feature type="domain" description="YdbS-like PH" evidence="3">
    <location>
        <begin position="123"/>
        <end position="198"/>
    </location>
</feature>
<keyword evidence="2" id="KW-0812">Transmembrane</keyword>
<comment type="caution">
    <text evidence="4">The sequence shown here is derived from an EMBL/GenBank/DDBJ whole genome shotgun (WGS) entry which is preliminary data.</text>
</comment>